<dbReference type="AlphaFoldDB" id="A0A8J4E4L7"/>
<dbReference type="PANTHER" id="PTHR38479:SF2">
    <property type="entry name" value="WINGED HELIX DNA-BINDING DOMAIN-CONTAINING PROTEIN"/>
    <property type="match status" value="1"/>
</dbReference>
<dbReference type="RefSeq" id="WP_204006032.1">
    <property type="nucleotide sequence ID" value="NZ_BOPG01000064.1"/>
</dbReference>
<organism evidence="1 2">
    <name type="scientific">Virgisporangium aurantiacum</name>
    <dbReference type="NCBI Taxonomy" id="175570"/>
    <lineage>
        <taxon>Bacteria</taxon>
        <taxon>Bacillati</taxon>
        <taxon>Actinomycetota</taxon>
        <taxon>Actinomycetes</taxon>
        <taxon>Micromonosporales</taxon>
        <taxon>Micromonosporaceae</taxon>
        <taxon>Virgisporangium</taxon>
    </lineage>
</organism>
<evidence type="ECO:0008006" key="3">
    <source>
        <dbReference type="Google" id="ProtNLM"/>
    </source>
</evidence>
<proteinExistence type="predicted"/>
<comment type="caution">
    <text evidence="1">The sequence shown here is derived from an EMBL/GenBank/DDBJ whole genome shotgun (WGS) entry which is preliminary data.</text>
</comment>
<dbReference type="InterPro" id="IPR009351">
    <property type="entry name" value="AlkZ-like"/>
</dbReference>
<dbReference type="PANTHER" id="PTHR38479">
    <property type="entry name" value="LMO0824 PROTEIN"/>
    <property type="match status" value="1"/>
</dbReference>
<gene>
    <name evidence="1" type="ORF">Vau01_087400</name>
</gene>
<dbReference type="Proteomes" id="UP000612585">
    <property type="component" value="Unassembled WGS sequence"/>
</dbReference>
<evidence type="ECO:0000313" key="1">
    <source>
        <dbReference type="EMBL" id="GIJ61224.1"/>
    </source>
</evidence>
<evidence type="ECO:0000313" key="2">
    <source>
        <dbReference type="Proteomes" id="UP000612585"/>
    </source>
</evidence>
<dbReference type="EMBL" id="BOPG01000064">
    <property type="protein sequence ID" value="GIJ61224.1"/>
    <property type="molecule type" value="Genomic_DNA"/>
</dbReference>
<keyword evidence="2" id="KW-1185">Reference proteome</keyword>
<reference evidence="1" key="1">
    <citation type="submission" date="2021-01" db="EMBL/GenBank/DDBJ databases">
        <title>Whole genome shotgun sequence of Virgisporangium aurantiacum NBRC 16421.</title>
        <authorList>
            <person name="Komaki H."/>
            <person name="Tamura T."/>
        </authorList>
    </citation>
    <scope>NUCLEOTIDE SEQUENCE</scope>
    <source>
        <strain evidence="1">NBRC 16421</strain>
    </source>
</reference>
<accession>A0A8J4E4L7</accession>
<name>A0A8J4E4L7_9ACTN</name>
<sequence>MSPTWSAALAWRMRRQLLDPVGTESVAGVVRRLGAVPAMPDAAAELAVRVRRRRSRAGEVARALADGRIIKTFAFRGATHLLTPEDGGVYLAVRGASRMWELPSWQSHYGLAPPDWPPLCEAVGEALADGPLTRDELGAAVTARPRFAHLGFAFADGAGTLLKPLAWQGVMSFGPSRDGRATFQRLDRNPRWAGLPDLDEAGPRAVEAYFRAYGPATPDHVRYWLGEGLGAGRKRIGSWIAGLGERLAPVDIEGTATYVLREDLPELAAARATNAVRLLPGYDQWVLGPGTADARIVPPARRTPVSRQANLVTVGGVVSGTWTLTDGRVVISWFTEASRPAPEDLAEEVARVAMILEDGMG</sequence>
<protein>
    <recommendedName>
        <fullName evidence="3">Winged helix DNA-binding domain-containing protein</fullName>
    </recommendedName>
</protein>
<dbReference type="Pfam" id="PF06224">
    <property type="entry name" value="AlkZ-like"/>
    <property type="match status" value="1"/>
</dbReference>